<protein>
    <recommendedName>
        <fullName evidence="1">DUF7033 domain-containing protein</fullName>
    </recommendedName>
</protein>
<evidence type="ECO:0000259" key="1">
    <source>
        <dbReference type="Pfam" id="PF23019"/>
    </source>
</evidence>
<dbReference type="Gene3D" id="3.20.20.370">
    <property type="entry name" value="Glycoside hydrolase/deacetylase"/>
    <property type="match status" value="1"/>
</dbReference>
<dbReference type="InterPro" id="IPR011330">
    <property type="entry name" value="Glyco_hydro/deAcase_b/a-brl"/>
</dbReference>
<dbReference type="SUPFAM" id="SSF88713">
    <property type="entry name" value="Glycoside hydrolase/deacetylase"/>
    <property type="match status" value="1"/>
</dbReference>
<organism evidence="2 3">
    <name type="scientific">Paenibacillus barengoltzii J12</name>
    <dbReference type="NCBI Taxonomy" id="935846"/>
    <lineage>
        <taxon>Bacteria</taxon>
        <taxon>Bacillati</taxon>
        <taxon>Bacillota</taxon>
        <taxon>Bacilli</taxon>
        <taxon>Bacillales</taxon>
        <taxon>Paenibacillaceae</taxon>
        <taxon>Paenibacillus</taxon>
    </lineage>
</organism>
<dbReference type="EMBL" id="FXAE01000024">
    <property type="protein sequence ID" value="SMF33406.1"/>
    <property type="molecule type" value="Genomic_DNA"/>
</dbReference>
<dbReference type="InterPro" id="IPR054297">
    <property type="entry name" value="DUF7033"/>
</dbReference>
<feature type="domain" description="DUF7033" evidence="1">
    <location>
        <begin position="116"/>
        <end position="200"/>
    </location>
</feature>
<name>A0ABY1LYE5_9BACL</name>
<sequence>MMLIVRCPANREPEREYIFHVLLNEFLGISYTVILEERMDVELSMPSVNDCSLRLPDVFLSTPDEKWLTIDSLPRLPLLHLDATEADLGRIPVIYGDGRASESGMLQRSEHSVECGLDIFGSCFFMLTRYEEVVLPDRDEHDRFPAQCSIAYQAGFLDVPIVNVYTELLWFLCKSLWPGLERKRRASVKRISHDVDHPFFALRRNIWGILKGSAVEVVKRRDMEAAYRKALMLGGRSLRVKRDPYYTFPWLMEVSERAGLRSSFYFIPEHTDPEYDGQYSLDDPEIEQLMLEIHQRGHEIGLHPSYQTYLSPARIKHQWGLLKRKVDELGIKQPIWGGRQHFLRWRAPDTWQHWEDAGLNYDSTLGYSNYPGFRCGVCYEYPVFQLAERRMLQLRERPLVIMEKVILHDGGWKGESAFEEIRRYYRECMKYNGEFTLLWHNSFLLHRSDRELFARCLEELT</sequence>
<accession>A0ABY1LYE5</accession>
<dbReference type="Pfam" id="PF23019">
    <property type="entry name" value="DUF7033"/>
    <property type="match status" value="1"/>
</dbReference>
<dbReference type="RefSeq" id="WP_176221941.1">
    <property type="nucleotide sequence ID" value="NZ_FXAE01000024.1"/>
</dbReference>
<evidence type="ECO:0000313" key="3">
    <source>
        <dbReference type="Proteomes" id="UP000192939"/>
    </source>
</evidence>
<comment type="caution">
    <text evidence="2">The sequence shown here is derived from an EMBL/GenBank/DDBJ whole genome shotgun (WGS) entry which is preliminary data.</text>
</comment>
<dbReference type="CDD" id="cd10931">
    <property type="entry name" value="CE4_u7"/>
    <property type="match status" value="1"/>
</dbReference>
<proteinExistence type="predicted"/>
<evidence type="ECO:0000313" key="2">
    <source>
        <dbReference type="EMBL" id="SMF33406.1"/>
    </source>
</evidence>
<keyword evidence="3" id="KW-1185">Reference proteome</keyword>
<gene>
    <name evidence="2" type="ORF">SAMN02744124_02490</name>
</gene>
<dbReference type="Proteomes" id="UP000192939">
    <property type="component" value="Unassembled WGS sequence"/>
</dbReference>
<reference evidence="2 3" key="1">
    <citation type="submission" date="2017-04" db="EMBL/GenBank/DDBJ databases">
        <authorList>
            <person name="Varghese N."/>
            <person name="Submissions S."/>
        </authorList>
    </citation>
    <scope>NUCLEOTIDE SEQUENCE [LARGE SCALE GENOMIC DNA]</scope>
    <source>
        <strain evidence="2 3">J12</strain>
    </source>
</reference>